<gene>
    <name evidence="2" type="ORF">O181_035849</name>
</gene>
<feature type="compositionally biased region" description="Polar residues" evidence="1">
    <location>
        <begin position="140"/>
        <end position="161"/>
    </location>
</feature>
<organism evidence="2 3">
    <name type="scientific">Austropuccinia psidii MF-1</name>
    <dbReference type="NCBI Taxonomy" id="1389203"/>
    <lineage>
        <taxon>Eukaryota</taxon>
        <taxon>Fungi</taxon>
        <taxon>Dikarya</taxon>
        <taxon>Basidiomycota</taxon>
        <taxon>Pucciniomycotina</taxon>
        <taxon>Pucciniomycetes</taxon>
        <taxon>Pucciniales</taxon>
        <taxon>Sphaerophragmiaceae</taxon>
        <taxon>Austropuccinia</taxon>
    </lineage>
</organism>
<dbReference type="AlphaFoldDB" id="A0A9Q3HAY7"/>
<protein>
    <submittedName>
        <fullName evidence="2">Uncharacterized protein</fullName>
    </submittedName>
</protein>
<feature type="compositionally biased region" description="Basic and acidic residues" evidence="1">
    <location>
        <begin position="125"/>
        <end position="138"/>
    </location>
</feature>
<keyword evidence="3" id="KW-1185">Reference proteome</keyword>
<proteinExistence type="predicted"/>
<evidence type="ECO:0000313" key="2">
    <source>
        <dbReference type="EMBL" id="MBW0496134.1"/>
    </source>
</evidence>
<sequence length="306" mass="35274">MLPVHLRNLGWQRNQPEDREGLSRTRRPGRGHLGYSGGWQEIEGNHIHSAINIPIQQKPQTRGLVGYGPSSSALPTPQRHFSMEHGKQDVQPSIPLGRMRGKFPEDMSQIDRLQRPYGNHQRRTSKQDREYSDSDRLTRSRPNQRSSDFTPFRNQRISGQESPFFTITGSFQEKTRIQGKKQDFFQPKAERVRPNDPEVVGLGERSTQEPKIVVNTSRISSPINRNITPTHIEHNFVTPESNLNSDAMWLQMTQFDEQTQKQYSELQASHERMTKLTASMETILKTLQEGHAQLRKACEETNKKLN</sequence>
<name>A0A9Q3HAY7_9BASI</name>
<dbReference type="EMBL" id="AVOT02013464">
    <property type="protein sequence ID" value="MBW0496134.1"/>
    <property type="molecule type" value="Genomic_DNA"/>
</dbReference>
<evidence type="ECO:0000256" key="1">
    <source>
        <dbReference type="SAM" id="MobiDB-lite"/>
    </source>
</evidence>
<comment type="caution">
    <text evidence="2">The sequence shown here is derived from an EMBL/GenBank/DDBJ whole genome shotgun (WGS) entry which is preliminary data.</text>
</comment>
<feature type="region of interest" description="Disordered" evidence="1">
    <location>
        <begin position="1"/>
        <end position="33"/>
    </location>
</feature>
<dbReference type="Proteomes" id="UP000765509">
    <property type="component" value="Unassembled WGS sequence"/>
</dbReference>
<accession>A0A9Q3HAY7</accession>
<evidence type="ECO:0000313" key="3">
    <source>
        <dbReference type="Proteomes" id="UP000765509"/>
    </source>
</evidence>
<reference evidence="2" key="1">
    <citation type="submission" date="2021-03" db="EMBL/GenBank/DDBJ databases">
        <title>Draft genome sequence of rust myrtle Austropuccinia psidii MF-1, a brazilian biotype.</title>
        <authorList>
            <person name="Quecine M.C."/>
            <person name="Pachon D.M.R."/>
            <person name="Bonatelli M.L."/>
            <person name="Correr F.H."/>
            <person name="Franceschini L.M."/>
            <person name="Leite T.F."/>
            <person name="Margarido G.R.A."/>
            <person name="Almeida C.A."/>
            <person name="Ferrarezi J.A."/>
            <person name="Labate C.A."/>
        </authorList>
    </citation>
    <scope>NUCLEOTIDE SEQUENCE</scope>
    <source>
        <strain evidence="2">MF-1</strain>
    </source>
</reference>
<feature type="region of interest" description="Disordered" evidence="1">
    <location>
        <begin position="67"/>
        <end position="161"/>
    </location>
</feature>